<dbReference type="Proteomes" id="UP001642540">
    <property type="component" value="Unassembled WGS sequence"/>
</dbReference>
<protein>
    <recommendedName>
        <fullName evidence="3">Translocon-associated protein subunit beta</fullName>
    </recommendedName>
</protein>
<dbReference type="PANTHER" id="PTHR12861">
    <property type="entry name" value="TRANSLOCON-ASSOCIATED PROTEIN, BETA SUBUNIT PRECURSOR TRAP-BETA SIGNAL SEQUENCE RECEPTOR BETA SUBUNIT"/>
    <property type="match status" value="1"/>
</dbReference>
<dbReference type="Pfam" id="PF05753">
    <property type="entry name" value="TRAP_beta"/>
    <property type="match status" value="1"/>
</dbReference>
<reference evidence="1 2" key="1">
    <citation type="submission" date="2024-08" db="EMBL/GenBank/DDBJ databases">
        <authorList>
            <person name="Cucini C."/>
            <person name="Frati F."/>
        </authorList>
    </citation>
    <scope>NUCLEOTIDE SEQUENCE [LARGE SCALE GENOMIC DNA]</scope>
</reference>
<accession>A0ABP1PW44</accession>
<gene>
    <name evidence="1" type="ORF">ODALV1_LOCUS4492</name>
</gene>
<comment type="caution">
    <text evidence="1">The sequence shown here is derived from an EMBL/GenBank/DDBJ whole genome shotgun (WGS) entry which is preliminary data.</text>
</comment>
<keyword evidence="2" id="KW-1185">Reference proteome</keyword>
<evidence type="ECO:0000313" key="2">
    <source>
        <dbReference type="Proteomes" id="UP001642540"/>
    </source>
</evidence>
<evidence type="ECO:0000313" key="1">
    <source>
        <dbReference type="EMBL" id="CAL8079893.1"/>
    </source>
</evidence>
<name>A0ABP1PW44_9HEXA</name>
<sequence>MRSSIILIFIFSSFVAIVPIMGKLVTGRYKESFDNELETETKKSAQLLVRKQLRNNFVVEGVDLVVEYTIYNVGTIAATRVHLKDSSFEDENNFIGVSGFTDVTFGNIPAGGNASHIIVIRPVNPGVYNFTAAQITYSYGTGEQDTVGTSTEPGSVLIHSSVVFHRTYSPHYVR</sequence>
<proteinExistence type="predicted"/>
<dbReference type="EMBL" id="CAXLJM020000014">
    <property type="protein sequence ID" value="CAL8079893.1"/>
    <property type="molecule type" value="Genomic_DNA"/>
</dbReference>
<evidence type="ECO:0008006" key="3">
    <source>
        <dbReference type="Google" id="ProtNLM"/>
    </source>
</evidence>
<organism evidence="1 2">
    <name type="scientific">Orchesella dallaii</name>
    <dbReference type="NCBI Taxonomy" id="48710"/>
    <lineage>
        <taxon>Eukaryota</taxon>
        <taxon>Metazoa</taxon>
        <taxon>Ecdysozoa</taxon>
        <taxon>Arthropoda</taxon>
        <taxon>Hexapoda</taxon>
        <taxon>Collembola</taxon>
        <taxon>Entomobryomorpha</taxon>
        <taxon>Entomobryoidea</taxon>
        <taxon>Orchesellidae</taxon>
        <taxon>Orchesellinae</taxon>
        <taxon>Orchesella</taxon>
    </lineage>
</organism>
<dbReference type="PANTHER" id="PTHR12861:SF3">
    <property type="entry name" value="TRANSLOCON-ASSOCIATED PROTEIN SUBUNIT BETA"/>
    <property type="match status" value="1"/>
</dbReference>